<organism evidence="2">
    <name type="scientific">Laccaria bicolor (strain S238N-H82 / ATCC MYA-4686)</name>
    <name type="common">Bicoloured deceiver</name>
    <name type="synonym">Laccaria laccata var. bicolor</name>
    <dbReference type="NCBI Taxonomy" id="486041"/>
    <lineage>
        <taxon>Eukaryota</taxon>
        <taxon>Fungi</taxon>
        <taxon>Dikarya</taxon>
        <taxon>Basidiomycota</taxon>
        <taxon>Agaricomycotina</taxon>
        <taxon>Agaricomycetes</taxon>
        <taxon>Agaricomycetidae</taxon>
        <taxon>Agaricales</taxon>
        <taxon>Agaricineae</taxon>
        <taxon>Hydnangiaceae</taxon>
        <taxon>Laccaria</taxon>
    </lineage>
</organism>
<gene>
    <name evidence="1" type="ORF">LACBIDRAFT_316294</name>
</gene>
<dbReference type="GeneID" id="6085403"/>
<dbReference type="EMBL" id="DS547161">
    <property type="protein sequence ID" value="EDQ99614.1"/>
    <property type="molecule type" value="Genomic_DNA"/>
</dbReference>
<dbReference type="HOGENOM" id="CLU_1981969_0_0_1"/>
<accession>B0E0M7</accession>
<reference evidence="1 2" key="1">
    <citation type="journal article" date="2008" name="Nature">
        <title>The genome of Laccaria bicolor provides insights into mycorrhizal symbiosis.</title>
        <authorList>
            <person name="Martin F."/>
            <person name="Aerts A."/>
            <person name="Ahren D."/>
            <person name="Brun A."/>
            <person name="Danchin E.G.J."/>
            <person name="Duchaussoy F."/>
            <person name="Gibon J."/>
            <person name="Kohler A."/>
            <person name="Lindquist E."/>
            <person name="Pereda V."/>
            <person name="Salamov A."/>
            <person name="Shapiro H.J."/>
            <person name="Wuyts J."/>
            <person name="Blaudez D."/>
            <person name="Buee M."/>
            <person name="Brokstein P."/>
            <person name="Canbaeck B."/>
            <person name="Cohen D."/>
            <person name="Courty P.E."/>
            <person name="Coutinho P.M."/>
            <person name="Delaruelle C."/>
            <person name="Detter J.C."/>
            <person name="Deveau A."/>
            <person name="DiFazio S."/>
            <person name="Duplessis S."/>
            <person name="Fraissinet-Tachet L."/>
            <person name="Lucic E."/>
            <person name="Frey-Klett P."/>
            <person name="Fourrey C."/>
            <person name="Feussner I."/>
            <person name="Gay G."/>
            <person name="Grimwood J."/>
            <person name="Hoegger P.J."/>
            <person name="Jain P."/>
            <person name="Kilaru S."/>
            <person name="Labbe J."/>
            <person name="Lin Y.C."/>
            <person name="Legue V."/>
            <person name="Le Tacon F."/>
            <person name="Marmeisse R."/>
            <person name="Melayah D."/>
            <person name="Montanini B."/>
            <person name="Muratet M."/>
            <person name="Nehls U."/>
            <person name="Niculita-Hirzel H."/>
            <person name="Oudot-Le Secq M.P."/>
            <person name="Peter M."/>
            <person name="Quesneville H."/>
            <person name="Rajashekar B."/>
            <person name="Reich M."/>
            <person name="Rouhier N."/>
            <person name="Schmutz J."/>
            <person name="Yin T."/>
            <person name="Chalot M."/>
            <person name="Henrissat B."/>
            <person name="Kuees U."/>
            <person name="Lucas S."/>
            <person name="Van de Peer Y."/>
            <person name="Podila G.K."/>
            <person name="Polle A."/>
            <person name="Pukkila P.J."/>
            <person name="Richardson P.M."/>
            <person name="Rouze P."/>
            <person name="Sanders I.R."/>
            <person name="Stajich J.E."/>
            <person name="Tunlid A."/>
            <person name="Tuskan G."/>
            <person name="Grigoriev I.V."/>
        </authorList>
    </citation>
    <scope>NUCLEOTIDE SEQUENCE [LARGE SCALE GENOMIC DNA]</scope>
    <source>
        <strain evidence="2">S238N-H82 / ATCC MYA-4686</strain>
    </source>
</reference>
<sequence>MGGESGGEGWCCWALVAVPRWRWRWWAPSRIVVLACRCRCRCRRCRCRVSSSSRRRSSCSHVIVLACRRSRTSLSSSHVVFESPVRSGFLMPRGVNRNRNRSAFSPEVKRPDRTAKRPQTAVFCGL</sequence>
<dbReference type="AlphaFoldDB" id="B0E0M7"/>
<protein>
    <submittedName>
        <fullName evidence="1">Predicted protein</fullName>
    </submittedName>
</protein>
<dbReference type="Proteomes" id="UP000001194">
    <property type="component" value="Unassembled WGS sequence"/>
</dbReference>
<name>B0E0M7_LACBS</name>
<evidence type="ECO:0000313" key="1">
    <source>
        <dbReference type="EMBL" id="EDQ99614.1"/>
    </source>
</evidence>
<dbReference type="RefSeq" id="XP_001889725.1">
    <property type="nucleotide sequence ID" value="XM_001889690.1"/>
</dbReference>
<keyword evidence="2" id="KW-1185">Reference proteome</keyword>
<dbReference type="KEGG" id="lbc:LACBIDRAFT_316294"/>
<evidence type="ECO:0000313" key="2">
    <source>
        <dbReference type="Proteomes" id="UP000001194"/>
    </source>
</evidence>
<dbReference type="InParanoid" id="B0E0M7"/>
<proteinExistence type="predicted"/>